<sequence>MPKLWNETIEAHRAAVRDATLDAAAALVAEHGLTGITMSRLAGATGIGRATLYKYFPDVDAVLHAWHERHVGRHLTHLTQLRDRPGAPADRLTAVLSAYAAMARHGHDGAVAAALHRGAHVTGAHQQLSALVQGLIADAAGAGQVRTDVPAAELAGYCLHALSAATTLTSEAAVRRLVAVTVSGLRPPA</sequence>
<organism evidence="6 7">
    <name type="scientific">Spirilliplanes yamanashiensis</name>
    <dbReference type="NCBI Taxonomy" id="42233"/>
    <lineage>
        <taxon>Bacteria</taxon>
        <taxon>Bacillati</taxon>
        <taxon>Actinomycetota</taxon>
        <taxon>Actinomycetes</taxon>
        <taxon>Micromonosporales</taxon>
        <taxon>Micromonosporaceae</taxon>
        <taxon>Spirilliplanes</taxon>
    </lineage>
</organism>
<dbReference type="InterPro" id="IPR001647">
    <property type="entry name" value="HTH_TetR"/>
</dbReference>
<dbReference type="GO" id="GO:0003700">
    <property type="term" value="F:DNA-binding transcription factor activity"/>
    <property type="evidence" value="ECO:0007669"/>
    <property type="project" value="TreeGrafter"/>
</dbReference>
<evidence type="ECO:0000256" key="1">
    <source>
        <dbReference type="ARBA" id="ARBA00023015"/>
    </source>
</evidence>
<keyword evidence="7" id="KW-1185">Reference proteome</keyword>
<feature type="domain" description="HTH tetR-type" evidence="5">
    <location>
        <begin position="14"/>
        <end position="74"/>
    </location>
</feature>
<protein>
    <recommendedName>
        <fullName evidence="5">HTH tetR-type domain-containing protein</fullName>
    </recommendedName>
</protein>
<dbReference type="Proteomes" id="UP000652013">
    <property type="component" value="Unassembled WGS sequence"/>
</dbReference>
<dbReference type="PROSITE" id="PS50977">
    <property type="entry name" value="HTH_TETR_2"/>
    <property type="match status" value="1"/>
</dbReference>
<dbReference type="Gene3D" id="1.10.357.10">
    <property type="entry name" value="Tetracycline Repressor, domain 2"/>
    <property type="match status" value="1"/>
</dbReference>
<dbReference type="PRINTS" id="PR00455">
    <property type="entry name" value="HTHTETR"/>
</dbReference>
<accession>A0A8J4DLT5</accession>
<feature type="DNA-binding region" description="H-T-H motif" evidence="4">
    <location>
        <begin position="37"/>
        <end position="56"/>
    </location>
</feature>
<dbReference type="PANTHER" id="PTHR30055">
    <property type="entry name" value="HTH-TYPE TRANSCRIPTIONAL REGULATOR RUTR"/>
    <property type="match status" value="1"/>
</dbReference>
<evidence type="ECO:0000256" key="3">
    <source>
        <dbReference type="ARBA" id="ARBA00023163"/>
    </source>
</evidence>
<evidence type="ECO:0000313" key="7">
    <source>
        <dbReference type="Proteomes" id="UP000652013"/>
    </source>
</evidence>
<dbReference type="SUPFAM" id="SSF46689">
    <property type="entry name" value="Homeodomain-like"/>
    <property type="match status" value="1"/>
</dbReference>
<dbReference type="SUPFAM" id="SSF48498">
    <property type="entry name" value="Tetracyclin repressor-like, C-terminal domain"/>
    <property type="match status" value="1"/>
</dbReference>
<keyword evidence="3" id="KW-0804">Transcription</keyword>
<dbReference type="InterPro" id="IPR009057">
    <property type="entry name" value="Homeodomain-like_sf"/>
</dbReference>
<dbReference type="AlphaFoldDB" id="A0A8J4DLT5"/>
<keyword evidence="1" id="KW-0805">Transcription regulation</keyword>
<name>A0A8J4DLT5_9ACTN</name>
<dbReference type="Pfam" id="PF21597">
    <property type="entry name" value="TetR_C_43"/>
    <property type="match status" value="1"/>
</dbReference>
<gene>
    <name evidence="6" type="ORF">Sya03_56480</name>
</gene>
<evidence type="ECO:0000259" key="5">
    <source>
        <dbReference type="PROSITE" id="PS50977"/>
    </source>
</evidence>
<dbReference type="InterPro" id="IPR049445">
    <property type="entry name" value="TetR_SbtR-like_C"/>
</dbReference>
<dbReference type="InterPro" id="IPR050109">
    <property type="entry name" value="HTH-type_TetR-like_transc_reg"/>
</dbReference>
<dbReference type="Pfam" id="PF00440">
    <property type="entry name" value="TetR_N"/>
    <property type="match status" value="1"/>
</dbReference>
<evidence type="ECO:0000256" key="4">
    <source>
        <dbReference type="PROSITE-ProRule" id="PRU00335"/>
    </source>
</evidence>
<proteinExistence type="predicted"/>
<comment type="caution">
    <text evidence="6">The sequence shown here is derived from an EMBL/GenBank/DDBJ whole genome shotgun (WGS) entry which is preliminary data.</text>
</comment>
<dbReference type="InterPro" id="IPR036271">
    <property type="entry name" value="Tet_transcr_reg_TetR-rel_C_sf"/>
</dbReference>
<dbReference type="RefSeq" id="WP_203941470.1">
    <property type="nucleotide sequence ID" value="NZ_BAAAGJ010000014.1"/>
</dbReference>
<evidence type="ECO:0000256" key="2">
    <source>
        <dbReference type="ARBA" id="ARBA00023125"/>
    </source>
</evidence>
<dbReference type="PANTHER" id="PTHR30055:SF234">
    <property type="entry name" value="HTH-TYPE TRANSCRIPTIONAL REGULATOR BETI"/>
    <property type="match status" value="1"/>
</dbReference>
<dbReference type="EMBL" id="BOOY01000039">
    <property type="protein sequence ID" value="GIJ06296.1"/>
    <property type="molecule type" value="Genomic_DNA"/>
</dbReference>
<dbReference type="GO" id="GO:0000976">
    <property type="term" value="F:transcription cis-regulatory region binding"/>
    <property type="evidence" value="ECO:0007669"/>
    <property type="project" value="TreeGrafter"/>
</dbReference>
<evidence type="ECO:0000313" key="6">
    <source>
        <dbReference type="EMBL" id="GIJ06296.1"/>
    </source>
</evidence>
<keyword evidence="2 4" id="KW-0238">DNA-binding</keyword>
<reference evidence="6" key="1">
    <citation type="submission" date="2021-01" db="EMBL/GenBank/DDBJ databases">
        <title>Whole genome shotgun sequence of Spirilliplanes yamanashiensis NBRC 15828.</title>
        <authorList>
            <person name="Komaki H."/>
            <person name="Tamura T."/>
        </authorList>
    </citation>
    <scope>NUCLEOTIDE SEQUENCE</scope>
    <source>
        <strain evidence="6">NBRC 15828</strain>
    </source>
</reference>